<protein>
    <submittedName>
        <fullName evidence="2">DH200=94 genomic scaffold, scaffold_5413</fullName>
    </submittedName>
</protein>
<dbReference type="AlphaFoldDB" id="A0A068VPK9"/>
<accession>A0A068VPK9</accession>
<name>A0A068VPK9_COFCA</name>
<dbReference type="EMBL" id="HG744497">
    <property type="protein sequence ID" value="CDP21643.1"/>
    <property type="molecule type" value="Genomic_DNA"/>
</dbReference>
<feature type="signal peptide" evidence="1">
    <location>
        <begin position="1"/>
        <end position="26"/>
    </location>
</feature>
<dbReference type="InParanoid" id="A0A068VPK9"/>
<keyword evidence="3" id="KW-1185">Reference proteome</keyword>
<gene>
    <name evidence="2" type="ORF">GSCOC_T00006352001</name>
</gene>
<evidence type="ECO:0000256" key="1">
    <source>
        <dbReference type="SAM" id="SignalP"/>
    </source>
</evidence>
<evidence type="ECO:0000313" key="2">
    <source>
        <dbReference type="EMBL" id="CDP21643.1"/>
    </source>
</evidence>
<reference evidence="3" key="1">
    <citation type="journal article" date="2014" name="Science">
        <title>The coffee genome provides insight into the convergent evolution of caffeine biosynthesis.</title>
        <authorList>
            <person name="Denoeud F."/>
            <person name="Carretero-Paulet L."/>
            <person name="Dereeper A."/>
            <person name="Droc G."/>
            <person name="Guyot R."/>
            <person name="Pietrella M."/>
            <person name="Zheng C."/>
            <person name="Alberti A."/>
            <person name="Anthony F."/>
            <person name="Aprea G."/>
            <person name="Aury J.M."/>
            <person name="Bento P."/>
            <person name="Bernard M."/>
            <person name="Bocs S."/>
            <person name="Campa C."/>
            <person name="Cenci A."/>
            <person name="Combes M.C."/>
            <person name="Crouzillat D."/>
            <person name="Da Silva C."/>
            <person name="Daddiego L."/>
            <person name="De Bellis F."/>
            <person name="Dussert S."/>
            <person name="Garsmeur O."/>
            <person name="Gayraud T."/>
            <person name="Guignon V."/>
            <person name="Jahn K."/>
            <person name="Jamilloux V."/>
            <person name="Joet T."/>
            <person name="Labadie K."/>
            <person name="Lan T."/>
            <person name="Leclercq J."/>
            <person name="Lepelley M."/>
            <person name="Leroy T."/>
            <person name="Li L.T."/>
            <person name="Librado P."/>
            <person name="Lopez L."/>
            <person name="Munoz A."/>
            <person name="Noel B."/>
            <person name="Pallavicini A."/>
            <person name="Perrotta G."/>
            <person name="Poncet V."/>
            <person name="Pot D."/>
            <person name="Priyono X."/>
            <person name="Rigoreau M."/>
            <person name="Rouard M."/>
            <person name="Rozas J."/>
            <person name="Tranchant-Dubreuil C."/>
            <person name="VanBuren R."/>
            <person name="Zhang Q."/>
            <person name="Andrade A.C."/>
            <person name="Argout X."/>
            <person name="Bertrand B."/>
            <person name="de Kochko A."/>
            <person name="Graziosi G."/>
            <person name="Henry R.J."/>
            <person name="Jayarama X."/>
            <person name="Ming R."/>
            <person name="Nagai C."/>
            <person name="Rounsley S."/>
            <person name="Sankoff D."/>
            <person name="Giuliano G."/>
            <person name="Albert V.A."/>
            <person name="Wincker P."/>
            <person name="Lashermes P."/>
        </authorList>
    </citation>
    <scope>NUCLEOTIDE SEQUENCE [LARGE SCALE GENOMIC DNA]</scope>
    <source>
        <strain evidence="3">cv. DH200-94</strain>
    </source>
</reference>
<sequence>MTSRPSFSLVLFAILLLSAASPGVLGICVYSIFGSPPDDCGDCTEGSMCDPPFEGAISQPNDPCTYCNSGLYCMPVAGGSYGFCVPPGR</sequence>
<dbReference type="Proteomes" id="UP000295252">
    <property type="component" value="Unassembled WGS sequence"/>
</dbReference>
<evidence type="ECO:0000313" key="3">
    <source>
        <dbReference type="Proteomes" id="UP000295252"/>
    </source>
</evidence>
<proteinExistence type="predicted"/>
<feature type="chain" id="PRO_5001659051" evidence="1">
    <location>
        <begin position="27"/>
        <end position="89"/>
    </location>
</feature>
<keyword evidence="1" id="KW-0732">Signal</keyword>
<organism evidence="2 3">
    <name type="scientific">Coffea canephora</name>
    <name type="common">Robusta coffee</name>
    <dbReference type="NCBI Taxonomy" id="49390"/>
    <lineage>
        <taxon>Eukaryota</taxon>
        <taxon>Viridiplantae</taxon>
        <taxon>Streptophyta</taxon>
        <taxon>Embryophyta</taxon>
        <taxon>Tracheophyta</taxon>
        <taxon>Spermatophyta</taxon>
        <taxon>Magnoliopsida</taxon>
        <taxon>eudicotyledons</taxon>
        <taxon>Gunneridae</taxon>
        <taxon>Pentapetalae</taxon>
        <taxon>asterids</taxon>
        <taxon>lamiids</taxon>
        <taxon>Gentianales</taxon>
        <taxon>Rubiaceae</taxon>
        <taxon>Ixoroideae</taxon>
        <taxon>Gardenieae complex</taxon>
        <taxon>Bertiereae - Coffeeae clade</taxon>
        <taxon>Coffeeae</taxon>
        <taxon>Coffea</taxon>
    </lineage>
</organism>
<dbReference type="Gramene" id="CDP21643">
    <property type="protein sequence ID" value="CDP21643"/>
    <property type="gene ID" value="GSCOC_T00006352001"/>
</dbReference>